<feature type="region of interest" description="Disordered" evidence="1">
    <location>
        <begin position="1"/>
        <end position="57"/>
    </location>
</feature>
<feature type="compositionally biased region" description="Basic and acidic residues" evidence="1">
    <location>
        <begin position="1"/>
        <end position="13"/>
    </location>
</feature>
<evidence type="ECO:0000313" key="3">
    <source>
        <dbReference type="Proteomes" id="UP000823775"/>
    </source>
</evidence>
<evidence type="ECO:0000256" key="1">
    <source>
        <dbReference type="SAM" id="MobiDB-lite"/>
    </source>
</evidence>
<accession>A0ABS8V3P8</accession>
<dbReference type="EMBL" id="JACEIK010003332">
    <property type="protein sequence ID" value="MCD9641329.1"/>
    <property type="molecule type" value="Genomic_DNA"/>
</dbReference>
<proteinExistence type="predicted"/>
<dbReference type="Proteomes" id="UP000823775">
    <property type="component" value="Unassembled WGS sequence"/>
</dbReference>
<comment type="caution">
    <text evidence="2">The sequence shown here is derived from an EMBL/GenBank/DDBJ whole genome shotgun (WGS) entry which is preliminary data.</text>
</comment>
<keyword evidence="3" id="KW-1185">Reference proteome</keyword>
<protein>
    <submittedName>
        <fullName evidence="2">Uncharacterized protein</fullName>
    </submittedName>
</protein>
<gene>
    <name evidence="2" type="ORF">HAX54_027481</name>
</gene>
<evidence type="ECO:0000313" key="2">
    <source>
        <dbReference type="EMBL" id="MCD9641329.1"/>
    </source>
</evidence>
<reference evidence="2 3" key="1">
    <citation type="journal article" date="2021" name="BMC Genomics">
        <title>Datura genome reveals duplications of psychoactive alkaloid biosynthetic genes and high mutation rate following tissue culture.</title>
        <authorList>
            <person name="Rajewski A."/>
            <person name="Carter-House D."/>
            <person name="Stajich J."/>
            <person name="Litt A."/>
        </authorList>
    </citation>
    <scope>NUCLEOTIDE SEQUENCE [LARGE SCALE GENOMIC DNA]</scope>
    <source>
        <strain evidence="2">AR-01</strain>
    </source>
</reference>
<organism evidence="2 3">
    <name type="scientific">Datura stramonium</name>
    <name type="common">Jimsonweed</name>
    <name type="synonym">Common thornapple</name>
    <dbReference type="NCBI Taxonomy" id="4076"/>
    <lineage>
        <taxon>Eukaryota</taxon>
        <taxon>Viridiplantae</taxon>
        <taxon>Streptophyta</taxon>
        <taxon>Embryophyta</taxon>
        <taxon>Tracheophyta</taxon>
        <taxon>Spermatophyta</taxon>
        <taxon>Magnoliopsida</taxon>
        <taxon>eudicotyledons</taxon>
        <taxon>Gunneridae</taxon>
        <taxon>Pentapetalae</taxon>
        <taxon>asterids</taxon>
        <taxon>lamiids</taxon>
        <taxon>Solanales</taxon>
        <taxon>Solanaceae</taxon>
        <taxon>Solanoideae</taxon>
        <taxon>Datureae</taxon>
        <taxon>Datura</taxon>
    </lineage>
</organism>
<name>A0ABS8V3P8_DATST</name>
<sequence length="77" mass="8459">MKPFAEETREVERTIGAVRGQGGGGDPRTEHVARKSHHEARENGTDEGGDSGSADVSLSEIEVLTNDFEKWRDGENY</sequence>
<feature type="compositionally biased region" description="Basic and acidic residues" evidence="1">
    <location>
        <begin position="27"/>
        <end position="44"/>
    </location>
</feature>